<evidence type="ECO:0000256" key="1">
    <source>
        <dbReference type="SAM" id="MobiDB-lite"/>
    </source>
</evidence>
<evidence type="ECO:0000256" key="2">
    <source>
        <dbReference type="SAM" id="SignalP"/>
    </source>
</evidence>
<dbReference type="InterPro" id="IPR001119">
    <property type="entry name" value="SLH_dom"/>
</dbReference>
<dbReference type="PANTHER" id="PTHR43308:SF5">
    <property type="entry name" value="S-LAYER PROTEIN _ PEPTIDOGLYCAN ENDO-BETA-N-ACETYLGLUCOSAMINIDASE"/>
    <property type="match status" value="1"/>
</dbReference>
<feature type="chain" id="PRO_5046069205" evidence="2">
    <location>
        <begin position="33"/>
        <end position="1147"/>
    </location>
</feature>
<evidence type="ECO:0000313" key="5">
    <source>
        <dbReference type="Proteomes" id="UP000608071"/>
    </source>
</evidence>
<protein>
    <submittedName>
        <fullName evidence="4">S-layer homology domain-containing protein</fullName>
    </submittedName>
</protein>
<feature type="domain" description="SLH" evidence="3">
    <location>
        <begin position="957"/>
        <end position="1016"/>
    </location>
</feature>
<dbReference type="PROSITE" id="PS51272">
    <property type="entry name" value="SLH"/>
    <property type="match status" value="3"/>
</dbReference>
<sequence>MYKLYSKSKAIGQVFLSFVLISGSLFSGPLTADAETTNADIITTKFSGTLDTSSTFVRPEMPGDVSYDESYEEEDEDIYDDSLKDKIWYFQEGKNSAGCGGTDYSNCGSWFNTPTFSDDGYPFKVTVWRSYVRNYFYRTISPSIDGDYSILVTSPPGSEAPLEDPEDDPNDTVLYLYKDKFDDQHPLHNLIAGNDDKAGVSLSQINNIHLKAGVTYYIVMTAFKYGITGKVDFEVTGPGTAIVNVPSDPNAPNDSAVPAVTSVTVTPDSADVVQGRSQQLSANVKVVDGAAQTVTWSSSDAIKVAVDETGKVTVAKDAKPGDYTITATSTVDSNKSSTSTITVTSAVTSVTVTPSSADITQGESKQLTATVDVVGEAEQTVTWSSSDALKVAVNDNGNVTVATDAEPGKYTITATSTVDPNKTSTSTITVTPAPAVKSVTVTPSSANVMQGESKHLMADVEVVGGAAKTVTWSSNDATGKVTVEENGNVEVASDADTGEYKIMATSKEDTSKFALSVITVTSAPAELTYSTGKISDQTATLLTEGYETGTQETKSITVSNTGTGNLTNLRAELTAGDINAFEVTTVAEAINSGEEDTFTVRAKDGLAAGTYTATVSITADHLSAVTFQVNQVVISQSIPINPPPPVIPEPTTPEPTTPEPTTPEPTTPEPTTPEPTTPEPTTPEPTTPEPTTPEPTTPEPTTPEPTTPEPTIPTPIIPVPSVPATPAQPEDHAVEVLVNGKVEKAGTLVNSTMNNHKVSTIVVDPVKLNEKLAAEGDHAVVTIPVTSGADIVIGELNGQMVKNLEQKQAVVKIQTNNATYTLPAQQIDIDAISNQIGQSIALSDIKIQIQISVPESGMEQVAQDAANDGGFSIVIPPLDFSIQGSYGNTKVDITQFKAYVERTVTLPEGMDPNKITTGIVVEPDGSVRHVPTKVVEMNGVYSAVINSLTNSTYSVVWHPLEFRDVDNHWAKVAVNDMGSRMIVEGTGNGLYSPNQEITRAEFASIIVRALGLKVENSISSFADVSASSWYAGSIQTAYDYKLINGFNDGTFRPADKITREQAMVILSKAMTLTGLKENSSQQNTNEILTSFADASKVSIWAKEHTAAALQAGIINGKHMKMLAPKDDLTQAEIAVIMQRLLQKSGLI</sequence>
<dbReference type="Proteomes" id="UP000608071">
    <property type="component" value="Unassembled WGS sequence"/>
</dbReference>
<dbReference type="EMBL" id="JACSQL010000001">
    <property type="protein sequence ID" value="MBD7966997.1"/>
    <property type="molecule type" value="Genomic_DNA"/>
</dbReference>
<dbReference type="InterPro" id="IPR051465">
    <property type="entry name" value="Cell_Envelope_Struct_Comp"/>
</dbReference>
<dbReference type="RefSeq" id="WP_191797990.1">
    <property type="nucleotide sequence ID" value="NZ_JACSQL010000001.1"/>
</dbReference>
<proteinExistence type="predicted"/>
<dbReference type="Gene3D" id="2.60.40.1080">
    <property type="match status" value="3"/>
</dbReference>
<feature type="domain" description="SLH" evidence="3">
    <location>
        <begin position="1088"/>
        <end position="1147"/>
    </location>
</feature>
<evidence type="ECO:0000259" key="3">
    <source>
        <dbReference type="PROSITE" id="PS51272"/>
    </source>
</evidence>
<dbReference type="Pfam" id="PF00395">
    <property type="entry name" value="SLH"/>
    <property type="match status" value="3"/>
</dbReference>
<comment type="caution">
    <text evidence="4">The sequence shown here is derived from an EMBL/GenBank/DDBJ whole genome shotgun (WGS) entry which is preliminary data.</text>
</comment>
<evidence type="ECO:0000313" key="4">
    <source>
        <dbReference type="EMBL" id="MBD7966997.1"/>
    </source>
</evidence>
<feature type="domain" description="SLH" evidence="3">
    <location>
        <begin position="1017"/>
        <end position="1080"/>
    </location>
</feature>
<feature type="compositionally biased region" description="Pro residues" evidence="1">
    <location>
        <begin position="640"/>
        <end position="723"/>
    </location>
</feature>
<keyword evidence="5" id="KW-1185">Reference proteome</keyword>
<name>A0ABR8SU33_9BACL</name>
<dbReference type="PANTHER" id="PTHR43308">
    <property type="entry name" value="OUTER MEMBRANE PROTEIN ALPHA-RELATED"/>
    <property type="match status" value="1"/>
</dbReference>
<dbReference type="InterPro" id="IPR003343">
    <property type="entry name" value="Big_2"/>
</dbReference>
<dbReference type="SUPFAM" id="SSF49373">
    <property type="entry name" value="Invasin/intimin cell-adhesion fragments"/>
    <property type="match status" value="2"/>
</dbReference>
<gene>
    <name evidence="4" type="ORF">H9647_02880</name>
</gene>
<dbReference type="InterPro" id="IPR008964">
    <property type="entry name" value="Invasin/intimin_cell_adhesion"/>
</dbReference>
<feature type="signal peptide" evidence="2">
    <location>
        <begin position="1"/>
        <end position="32"/>
    </location>
</feature>
<dbReference type="Pfam" id="PF02368">
    <property type="entry name" value="Big_2"/>
    <property type="match status" value="3"/>
</dbReference>
<keyword evidence="2" id="KW-0732">Signal</keyword>
<organism evidence="4 5">
    <name type="scientific">Paenibacillus gallinarum</name>
    <dbReference type="NCBI Taxonomy" id="2762232"/>
    <lineage>
        <taxon>Bacteria</taxon>
        <taxon>Bacillati</taxon>
        <taxon>Bacillota</taxon>
        <taxon>Bacilli</taxon>
        <taxon>Bacillales</taxon>
        <taxon>Paenibacillaceae</taxon>
        <taxon>Paenibacillus</taxon>
    </lineage>
</organism>
<accession>A0ABR8SU33</accession>
<feature type="region of interest" description="Disordered" evidence="1">
    <location>
        <begin position="637"/>
        <end position="727"/>
    </location>
</feature>
<dbReference type="SMART" id="SM00635">
    <property type="entry name" value="BID_2"/>
    <property type="match status" value="3"/>
</dbReference>
<reference evidence="4 5" key="1">
    <citation type="submission" date="2020-08" db="EMBL/GenBank/DDBJ databases">
        <title>A Genomic Blueprint of the Chicken Gut Microbiome.</title>
        <authorList>
            <person name="Gilroy R."/>
            <person name="Ravi A."/>
            <person name="Getino M."/>
            <person name="Pursley I."/>
            <person name="Horton D.L."/>
            <person name="Alikhan N.-F."/>
            <person name="Baker D."/>
            <person name="Gharbi K."/>
            <person name="Hall N."/>
            <person name="Watson M."/>
            <person name="Adriaenssens E.M."/>
            <person name="Foster-Nyarko E."/>
            <person name="Jarju S."/>
            <person name="Secka A."/>
            <person name="Antonio M."/>
            <person name="Oren A."/>
            <person name="Chaudhuri R."/>
            <person name="La Ragione R.M."/>
            <person name="Hildebrand F."/>
            <person name="Pallen M.J."/>
        </authorList>
    </citation>
    <scope>NUCLEOTIDE SEQUENCE [LARGE SCALE GENOMIC DNA]</scope>
    <source>
        <strain evidence="4 5">Sa2BVA9</strain>
    </source>
</reference>